<proteinExistence type="predicted"/>
<feature type="region of interest" description="Disordered" evidence="1">
    <location>
        <begin position="227"/>
        <end position="265"/>
    </location>
</feature>
<feature type="compositionally biased region" description="Basic and acidic residues" evidence="1">
    <location>
        <begin position="232"/>
        <end position="243"/>
    </location>
</feature>
<feature type="non-terminal residue" evidence="2">
    <location>
        <position position="1"/>
    </location>
</feature>
<dbReference type="OrthoDB" id="7689910at2759"/>
<accession>A0A026WX20</accession>
<evidence type="ECO:0000313" key="2">
    <source>
        <dbReference type="EMBL" id="EZA59674.1"/>
    </source>
</evidence>
<sequence>VLKRSKPKIIANDILPKGALSINIVRLDRRTRDNDPLNSFSKQISLKQNGCNDSRRSIKETDNGDIDKSTNVVKEGKCHTSYDTNESVSDVKTADAALKFNINKDKDTLTHRLQEKKIMLSKVTLTRNESDRFMKLRNTVYNKTINNEETVINERLTINRTTQLENAVNQNKEEHITESNIKTLNLKKKRRTLDIKDWLENQMCSKSKDDEQSTNFSKNTTIDLNINSKDVQSSDKEMDLREHLNKKRSKRAYTPTSSTSESKYNNRIEKKTRRLSIEERPIVNETLSEKEQNNNIQMDTANNNYVYSQDTLKEMQRTNEKDRSICKNTNIQKSHATDNRNDTTNEDDDCISLFANESFGDS</sequence>
<evidence type="ECO:0000313" key="3">
    <source>
        <dbReference type="Proteomes" id="UP000053097"/>
    </source>
</evidence>
<dbReference type="Proteomes" id="UP000053097">
    <property type="component" value="Unassembled WGS sequence"/>
</dbReference>
<name>A0A026WX20_OOCBI</name>
<evidence type="ECO:0000256" key="1">
    <source>
        <dbReference type="SAM" id="MobiDB-lite"/>
    </source>
</evidence>
<dbReference type="OMA" id="GAHISAW"/>
<dbReference type="AlphaFoldDB" id="A0A026WX20"/>
<dbReference type="EMBL" id="KK107099">
    <property type="protein sequence ID" value="EZA59674.1"/>
    <property type="molecule type" value="Genomic_DNA"/>
</dbReference>
<reference evidence="2 3" key="1">
    <citation type="journal article" date="2014" name="Curr. Biol.">
        <title>The genome of the clonal raider ant Cerapachys biroi.</title>
        <authorList>
            <person name="Oxley P.R."/>
            <person name="Ji L."/>
            <person name="Fetter-Pruneda I."/>
            <person name="McKenzie S.K."/>
            <person name="Li C."/>
            <person name="Hu H."/>
            <person name="Zhang G."/>
            <person name="Kronauer D.J."/>
        </authorList>
    </citation>
    <scope>NUCLEOTIDE SEQUENCE [LARGE SCALE GENOMIC DNA]</scope>
</reference>
<keyword evidence="3" id="KW-1185">Reference proteome</keyword>
<gene>
    <name evidence="2" type="ORF">X777_16657</name>
</gene>
<protein>
    <submittedName>
        <fullName evidence="2">Uncharacterized protein</fullName>
    </submittedName>
</protein>
<organism evidence="2 3">
    <name type="scientific">Ooceraea biroi</name>
    <name type="common">Clonal raider ant</name>
    <name type="synonym">Cerapachys biroi</name>
    <dbReference type="NCBI Taxonomy" id="2015173"/>
    <lineage>
        <taxon>Eukaryota</taxon>
        <taxon>Metazoa</taxon>
        <taxon>Ecdysozoa</taxon>
        <taxon>Arthropoda</taxon>
        <taxon>Hexapoda</taxon>
        <taxon>Insecta</taxon>
        <taxon>Pterygota</taxon>
        <taxon>Neoptera</taxon>
        <taxon>Endopterygota</taxon>
        <taxon>Hymenoptera</taxon>
        <taxon>Apocrita</taxon>
        <taxon>Aculeata</taxon>
        <taxon>Formicoidea</taxon>
        <taxon>Formicidae</taxon>
        <taxon>Dorylinae</taxon>
        <taxon>Ooceraea</taxon>
    </lineage>
</organism>
<feature type="compositionally biased region" description="Polar residues" evidence="1">
    <location>
        <begin position="254"/>
        <end position="263"/>
    </location>
</feature>